<dbReference type="RefSeq" id="WP_089012190.1">
    <property type="nucleotide sequence ID" value="NZ_LT607754.1"/>
</dbReference>
<dbReference type="PROSITE" id="PS51755">
    <property type="entry name" value="OMPR_PHOB"/>
    <property type="match status" value="1"/>
</dbReference>
<evidence type="ECO:0000256" key="2">
    <source>
        <dbReference type="ARBA" id="ARBA00023015"/>
    </source>
</evidence>
<dbReference type="InterPro" id="IPR001867">
    <property type="entry name" value="OmpR/PhoB-type_DNA-bd"/>
</dbReference>
<dbReference type="AlphaFoldDB" id="A0A1C5I4C4"/>
<comment type="similarity">
    <text evidence="1">Belongs to the AfsR/DnrI/RedD regulatory family.</text>
</comment>
<dbReference type="PANTHER" id="PTHR35807">
    <property type="entry name" value="TRANSCRIPTIONAL REGULATOR REDD-RELATED"/>
    <property type="match status" value="1"/>
</dbReference>
<reference evidence="8" key="1">
    <citation type="submission" date="2016-06" db="EMBL/GenBank/DDBJ databases">
        <authorList>
            <person name="Varghese N."/>
            <person name="Submissions Spin"/>
        </authorList>
    </citation>
    <scope>NUCLEOTIDE SEQUENCE [LARGE SCALE GENOMIC DNA]</scope>
    <source>
        <strain evidence="8">DSM 43819</strain>
    </source>
</reference>
<evidence type="ECO:0000256" key="3">
    <source>
        <dbReference type="ARBA" id="ARBA00023125"/>
    </source>
</evidence>
<dbReference type="GO" id="GO:0006355">
    <property type="term" value="P:regulation of DNA-templated transcription"/>
    <property type="evidence" value="ECO:0007669"/>
    <property type="project" value="InterPro"/>
</dbReference>
<dbReference type="InterPro" id="IPR011990">
    <property type="entry name" value="TPR-like_helical_dom_sf"/>
</dbReference>
<dbReference type="Pfam" id="PF11706">
    <property type="entry name" value="zf-CGNR"/>
    <property type="match status" value="1"/>
</dbReference>
<keyword evidence="2" id="KW-0805">Transcription regulation</keyword>
<organism evidence="7 8">
    <name type="scientific">Micromonospora inositola</name>
    <dbReference type="NCBI Taxonomy" id="47865"/>
    <lineage>
        <taxon>Bacteria</taxon>
        <taxon>Bacillati</taxon>
        <taxon>Actinomycetota</taxon>
        <taxon>Actinomycetes</taxon>
        <taxon>Micromonosporales</taxon>
        <taxon>Micromonosporaceae</taxon>
        <taxon>Micromonospora</taxon>
    </lineage>
</organism>
<dbReference type="InterPro" id="IPR023286">
    <property type="entry name" value="ABATE_dom_sf"/>
</dbReference>
<proteinExistence type="inferred from homology"/>
<gene>
    <name evidence="7" type="ORF">GA0070613_2231</name>
</gene>
<dbReference type="CDD" id="cd15831">
    <property type="entry name" value="BTAD"/>
    <property type="match status" value="1"/>
</dbReference>
<evidence type="ECO:0000256" key="5">
    <source>
        <dbReference type="PROSITE-ProRule" id="PRU01091"/>
    </source>
</evidence>
<feature type="DNA-binding region" description="OmpR/PhoB-type" evidence="5">
    <location>
        <begin position="1"/>
        <end position="92"/>
    </location>
</feature>
<dbReference type="SUPFAM" id="SSF48452">
    <property type="entry name" value="TPR-like"/>
    <property type="match status" value="1"/>
</dbReference>
<accession>A0A1C5I4C4</accession>
<dbReference type="Pfam" id="PF00486">
    <property type="entry name" value="Trans_reg_C"/>
    <property type="match status" value="1"/>
</dbReference>
<evidence type="ECO:0000256" key="1">
    <source>
        <dbReference type="ARBA" id="ARBA00005820"/>
    </source>
</evidence>
<dbReference type="InterPro" id="IPR016032">
    <property type="entry name" value="Sig_transdc_resp-reg_C-effctor"/>
</dbReference>
<dbReference type="PANTHER" id="PTHR35807:SF1">
    <property type="entry name" value="TRANSCRIPTIONAL REGULATOR REDD"/>
    <property type="match status" value="1"/>
</dbReference>
<name>A0A1C5I4C4_9ACTN</name>
<dbReference type="InterPro" id="IPR021005">
    <property type="entry name" value="Znf_CGNR"/>
</dbReference>
<evidence type="ECO:0000313" key="7">
    <source>
        <dbReference type="EMBL" id="SCG53053.1"/>
    </source>
</evidence>
<sequence>MEFRLLGPFEARHEGHPVEIGSRRQERCLLGVLLLDAGRVVTTDRLIDLLWNGSPPASARGAVQTYIGRLRGSLTPYEVRISTRGHGYLVEADGHRIDVEEFGDLVRRASAAADPAERVRLLDRGLALCRGPLLADAADDELRDRLQGTVEELRLVAVELRAEAQLALGQHARAIAELVPLAARHPTREQLVATLMTALYRGARQADALRLYRTTRELLVAELGVEPGPRLREVHRRILRGDDRLDRPGRPVYEVRVRDESLPWSVGGHPALDFCNTFAGWGHEPPLPGAEWLRGYRTLAVWAGHVGLIDDVSVNRLLHLGRRDPDQADAVLTETRRLRTALYACLTDPDDRPAFDTVARHAEAAAKLLVFRRDADGRGRWWPDLAGGLRLPLHASAWSAAELLADPRRFTVRSCPDERCGWLFLDESGLRRWCSLGTCGRPAARSACHSA</sequence>
<evidence type="ECO:0000256" key="4">
    <source>
        <dbReference type="ARBA" id="ARBA00023163"/>
    </source>
</evidence>
<evidence type="ECO:0000259" key="6">
    <source>
        <dbReference type="PROSITE" id="PS51755"/>
    </source>
</evidence>
<dbReference type="Gene3D" id="1.10.3300.10">
    <property type="entry name" value="Jann2411-like domain"/>
    <property type="match status" value="1"/>
</dbReference>
<dbReference type="Gene3D" id="1.25.40.10">
    <property type="entry name" value="Tetratricopeptide repeat domain"/>
    <property type="match status" value="1"/>
</dbReference>
<dbReference type="Pfam" id="PF03704">
    <property type="entry name" value="BTAD"/>
    <property type="match status" value="1"/>
</dbReference>
<dbReference type="Pfam" id="PF07336">
    <property type="entry name" value="ABATE"/>
    <property type="match status" value="1"/>
</dbReference>
<dbReference type="InterPro" id="IPR036388">
    <property type="entry name" value="WH-like_DNA-bd_sf"/>
</dbReference>
<dbReference type="SMART" id="SM00862">
    <property type="entry name" value="Trans_reg_C"/>
    <property type="match status" value="1"/>
</dbReference>
<dbReference type="GO" id="GO:0003677">
    <property type="term" value="F:DNA binding"/>
    <property type="evidence" value="ECO:0007669"/>
    <property type="project" value="UniProtKB-UniRule"/>
</dbReference>
<dbReference type="SMART" id="SM01043">
    <property type="entry name" value="BTAD"/>
    <property type="match status" value="1"/>
</dbReference>
<keyword evidence="4" id="KW-0804">Transcription</keyword>
<keyword evidence="8" id="KW-1185">Reference proteome</keyword>
<dbReference type="SUPFAM" id="SSF46894">
    <property type="entry name" value="C-terminal effector domain of the bipartite response regulators"/>
    <property type="match status" value="1"/>
</dbReference>
<feature type="domain" description="OmpR/PhoB-type" evidence="6">
    <location>
        <begin position="1"/>
        <end position="92"/>
    </location>
</feature>
<dbReference type="InterPro" id="IPR051677">
    <property type="entry name" value="AfsR-DnrI-RedD_regulator"/>
</dbReference>
<evidence type="ECO:0000313" key="8">
    <source>
        <dbReference type="Proteomes" id="UP000198221"/>
    </source>
</evidence>
<dbReference type="GO" id="GO:0000160">
    <property type="term" value="P:phosphorelay signal transduction system"/>
    <property type="evidence" value="ECO:0007669"/>
    <property type="project" value="InterPro"/>
</dbReference>
<dbReference type="InterPro" id="IPR010852">
    <property type="entry name" value="ABATE"/>
</dbReference>
<dbReference type="InterPro" id="IPR005158">
    <property type="entry name" value="BTAD"/>
</dbReference>
<keyword evidence="3 5" id="KW-0238">DNA-binding</keyword>
<dbReference type="Gene3D" id="1.10.10.10">
    <property type="entry name" value="Winged helix-like DNA-binding domain superfamily/Winged helix DNA-binding domain"/>
    <property type="match status" value="1"/>
</dbReference>
<dbReference type="OrthoDB" id="3208838at2"/>
<dbReference type="EMBL" id="LT607754">
    <property type="protein sequence ID" value="SCG53053.1"/>
    <property type="molecule type" value="Genomic_DNA"/>
</dbReference>
<protein>
    <submittedName>
        <fullName evidence="7">DNA-binding transcriptional activator of the SARP family</fullName>
    </submittedName>
</protein>
<dbReference type="SUPFAM" id="SSF160904">
    <property type="entry name" value="Jann2411-like"/>
    <property type="match status" value="1"/>
</dbReference>
<dbReference type="Proteomes" id="UP000198221">
    <property type="component" value="Chromosome I"/>
</dbReference>